<gene>
    <name evidence="3" type="ORF">HHL09_03950</name>
</gene>
<feature type="transmembrane region" description="Helical" evidence="1">
    <location>
        <begin position="222"/>
        <end position="242"/>
    </location>
</feature>
<proteinExistence type="predicted"/>
<accession>A0A858RD43</accession>
<sequence>MKTLAPMCKLPAIFLRLLAGIACLLACSCFDIKEEVWIESDGAGRAVLTYQVPCSAVKLAGGNEALETKIREAIEKQLKLRLDGLRVEDDGERATVEVKLSTDSVLALRDLKNSGGFSSMPTAAVDLAGKFEVHRRGLDIDFVRTIRVREALGLASFAVREADRRDRRLVYIIHLPTEASETNATEVLDEGKTLKWDSSLGDAMREPLVTHFKARIPVPRTVWLAGGLIGLTLSGLLLRLLVSRRRRQVPGQVLEV</sequence>
<evidence type="ECO:0000256" key="2">
    <source>
        <dbReference type="SAM" id="SignalP"/>
    </source>
</evidence>
<evidence type="ECO:0000313" key="3">
    <source>
        <dbReference type="EMBL" id="QJE94966.1"/>
    </source>
</evidence>
<evidence type="ECO:0008006" key="5">
    <source>
        <dbReference type="Google" id="ProtNLM"/>
    </source>
</evidence>
<evidence type="ECO:0000256" key="1">
    <source>
        <dbReference type="SAM" id="Phobius"/>
    </source>
</evidence>
<evidence type="ECO:0000313" key="4">
    <source>
        <dbReference type="Proteomes" id="UP000501812"/>
    </source>
</evidence>
<feature type="chain" id="PRO_5032466770" description="DUF3153 domain-containing protein" evidence="2">
    <location>
        <begin position="27"/>
        <end position="256"/>
    </location>
</feature>
<dbReference type="PROSITE" id="PS51257">
    <property type="entry name" value="PROKAR_LIPOPROTEIN"/>
    <property type="match status" value="1"/>
</dbReference>
<dbReference type="Proteomes" id="UP000501812">
    <property type="component" value="Chromosome"/>
</dbReference>
<dbReference type="KEGG" id="luo:HHL09_03950"/>
<feature type="signal peptide" evidence="2">
    <location>
        <begin position="1"/>
        <end position="26"/>
    </location>
</feature>
<keyword evidence="2" id="KW-0732">Signal</keyword>
<dbReference type="RefSeq" id="WP_169453187.1">
    <property type="nucleotide sequence ID" value="NZ_CP051774.1"/>
</dbReference>
<dbReference type="EMBL" id="CP051774">
    <property type="protein sequence ID" value="QJE94966.1"/>
    <property type="molecule type" value="Genomic_DNA"/>
</dbReference>
<keyword evidence="1" id="KW-1133">Transmembrane helix</keyword>
<organism evidence="3 4">
    <name type="scientific">Luteolibacter luteus</name>
    <dbReference type="NCBI Taxonomy" id="2728835"/>
    <lineage>
        <taxon>Bacteria</taxon>
        <taxon>Pseudomonadati</taxon>
        <taxon>Verrucomicrobiota</taxon>
        <taxon>Verrucomicrobiia</taxon>
        <taxon>Verrucomicrobiales</taxon>
        <taxon>Verrucomicrobiaceae</taxon>
        <taxon>Luteolibacter</taxon>
    </lineage>
</organism>
<name>A0A858RD43_9BACT</name>
<keyword evidence="1" id="KW-0812">Transmembrane</keyword>
<protein>
    <recommendedName>
        <fullName evidence="5">DUF3153 domain-containing protein</fullName>
    </recommendedName>
</protein>
<reference evidence="3 4" key="1">
    <citation type="submission" date="2020-04" db="EMBL/GenBank/DDBJ databases">
        <title>Luteolibacter sp. G-1-1-1 isolated from soil.</title>
        <authorList>
            <person name="Dahal R.H."/>
        </authorList>
    </citation>
    <scope>NUCLEOTIDE SEQUENCE [LARGE SCALE GENOMIC DNA]</scope>
    <source>
        <strain evidence="3 4">G-1-1-1</strain>
    </source>
</reference>
<dbReference type="AlphaFoldDB" id="A0A858RD43"/>
<keyword evidence="4" id="KW-1185">Reference proteome</keyword>
<keyword evidence="1" id="KW-0472">Membrane</keyword>